<evidence type="ECO:0000313" key="3">
    <source>
        <dbReference type="EMBL" id="QNE35699.1"/>
    </source>
</evidence>
<sequence length="314" mass="31937">MVTQIQYDRLGDPDVLEVATVPDPVAPEDGVVVEVRAAGVNPIDGKLRSGGRPSAPITAPRVPGSDAAGVVLSVGAGVHDWAPGDEVVVQGAHGAYTTHLVAPASRLVRKPAGVSWEQAAAIGVPVGTAHQALVSLGVGPGTTLLLHGGSGSVGRAAIQLARRMGATVVATASPANHDRLRALGAIPVAYGPGLLDRLRSAAPDGYDLILDAIGSDEALEASFALVDDRSRIGTIVVGPRAAELGIRAWGGGNPVPMTADELRLRDDAYALALDLIAAGEFEVDIARTFPLTEAAEAARLVESGHPGGKVILVP</sequence>
<name>A0A7G6YB34_9MICO</name>
<accession>A0A7G6YB34</accession>
<reference evidence="4" key="1">
    <citation type="submission" date="2019-09" db="EMBL/GenBank/DDBJ databases">
        <title>Antimicrobial potential of Antarctic Bacteria.</title>
        <authorList>
            <person name="Benaud N."/>
            <person name="Edwards R.J."/>
            <person name="Ferrari B.C."/>
        </authorList>
    </citation>
    <scope>NUCLEOTIDE SEQUENCE [LARGE SCALE GENOMIC DNA]</scope>
    <source>
        <strain evidence="4">INR9</strain>
    </source>
</reference>
<dbReference type="Pfam" id="PF08240">
    <property type="entry name" value="ADH_N"/>
    <property type="match status" value="1"/>
</dbReference>
<proteinExistence type="predicted"/>
<evidence type="ECO:0000256" key="1">
    <source>
        <dbReference type="ARBA" id="ARBA00022857"/>
    </source>
</evidence>
<gene>
    <name evidence="3" type="ORF">F1C12_11580</name>
</gene>
<dbReference type="InterPro" id="IPR036291">
    <property type="entry name" value="NAD(P)-bd_dom_sf"/>
</dbReference>
<dbReference type="EMBL" id="CP043641">
    <property type="protein sequence ID" value="QNE35699.1"/>
    <property type="molecule type" value="Genomic_DNA"/>
</dbReference>
<dbReference type="CDD" id="cd05289">
    <property type="entry name" value="MDR_like_2"/>
    <property type="match status" value="1"/>
</dbReference>
<dbReference type="PANTHER" id="PTHR44154:SF1">
    <property type="entry name" value="QUINONE OXIDOREDUCTASE"/>
    <property type="match status" value="1"/>
</dbReference>
<evidence type="ECO:0000313" key="4">
    <source>
        <dbReference type="Proteomes" id="UP000515511"/>
    </source>
</evidence>
<organism evidence="3 4">
    <name type="scientific">Leifsonia shinshuensis</name>
    <dbReference type="NCBI Taxonomy" id="150026"/>
    <lineage>
        <taxon>Bacteria</taxon>
        <taxon>Bacillati</taxon>
        <taxon>Actinomycetota</taxon>
        <taxon>Actinomycetes</taxon>
        <taxon>Micrococcales</taxon>
        <taxon>Microbacteriaceae</taxon>
        <taxon>Leifsonia</taxon>
    </lineage>
</organism>
<protein>
    <submittedName>
        <fullName evidence="3">NADP-dependent oxidoreductase</fullName>
    </submittedName>
</protein>
<dbReference type="InterPro" id="IPR020843">
    <property type="entry name" value="ER"/>
</dbReference>
<dbReference type="KEGG" id="lse:F1C12_11580"/>
<dbReference type="InterPro" id="IPR051603">
    <property type="entry name" value="Zinc-ADH_QOR/CCCR"/>
</dbReference>
<keyword evidence="1" id="KW-0521">NADP</keyword>
<dbReference type="InterPro" id="IPR011032">
    <property type="entry name" value="GroES-like_sf"/>
</dbReference>
<dbReference type="SMART" id="SM00829">
    <property type="entry name" value="PKS_ER"/>
    <property type="match status" value="1"/>
</dbReference>
<dbReference type="InterPro" id="IPR013154">
    <property type="entry name" value="ADH-like_N"/>
</dbReference>
<dbReference type="Gene3D" id="3.90.180.10">
    <property type="entry name" value="Medium-chain alcohol dehydrogenases, catalytic domain"/>
    <property type="match status" value="1"/>
</dbReference>
<feature type="domain" description="Enoyl reductase (ER)" evidence="2">
    <location>
        <begin position="11"/>
        <end position="312"/>
    </location>
</feature>
<dbReference type="AlphaFoldDB" id="A0A7G6YB34"/>
<dbReference type="SUPFAM" id="SSF51735">
    <property type="entry name" value="NAD(P)-binding Rossmann-fold domains"/>
    <property type="match status" value="1"/>
</dbReference>
<dbReference type="RefSeq" id="WP_185275164.1">
    <property type="nucleotide sequence ID" value="NZ_CP043641.1"/>
</dbReference>
<dbReference type="PANTHER" id="PTHR44154">
    <property type="entry name" value="QUINONE OXIDOREDUCTASE"/>
    <property type="match status" value="1"/>
</dbReference>
<dbReference type="Gene3D" id="3.40.50.720">
    <property type="entry name" value="NAD(P)-binding Rossmann-like Domain"/>
    <property type="match status" value="1"/>
</dbReference>
<dbReference type="SUPFAM" id="SSF50129">
    <property type="entry name" value="GroES-like"/>
    <property type="match status" value="1"/>
</dbReference>
<dbReference type="Proteomes" id="UP000515511">
    <property type="component" value="Chromosome"/>
</dbReference>
<dbReference type="GO" id="GO:0016491">
    <property type="term" value="F:oxidoreductase activity"/>
    <property type="evidence" value="ECO:0007669"/>
    <property type="project" value="InterPro"/>
</dbReference>
<dbReference type="Pfam" id="PF13602">
    <property type="entry name" value="ADH_zinc_N_2"/>
    <property type="match status" value="1"/>
</dbReference>
<evidence type="ECO:0000259" key="2">
    <source>
        <dbReference type="SMART" id="SM00829"/>
    </source>
</evidence>